<dbReference type="Gene3D" id="3.30.70.100">
    <property type="match status" value="1"/>
</dbReference>
<evidence type="ECO:0000259" key="1">
    <source>
        <dbReference type="Pfam" id="PF00403"/>
    </source>
</evidence>
<keyword evidence="3" id="KW-1185">Reference proteome</keyword>
<dbReference type="SUPFAM" id="SSF55008">
    <property type="entry name" value="HMA, heavy metal-associated domain"/>
    <property type="match status" value="1"/>
</dbReference>
<dbReference type="eggNOG" id="ENOG502S8KU">
    <property type="taxonomic scope" value="Eukaryota"/>
</dbReference>
<dbReference type="AlphaFoldDB" id="R0HT87"/>
<feature type="domain" description="HMA" evidence="1">
    <location>
        <begin position="30"/>
        <end position="68"/>
    </location>
</feature>
<dbReference type="STRING" id="81985.R0HT87"/>
<dbReference type="InterPro" id="IPR006121">
    <property type="entry name" value="HMA_dom"/>
</dbReference>
<name>R0HT87_9BRAS</name>
<gene>
    <name evidence="2" type="ORF">CARUB_v10024820mg</name>
</gene>
<dbReference type="GO" id="GO:0046872">
    <property type="term" value="F:metal ion binding"/>
    <property type="evidence" value="ECO:0007669"/>
    <property type="project" value="InterPro"/>
</dbReference>
<dbReference type="KEGG" id="crb:17890541"/>
<reference evidence="3" key="1">
    <citation type="journal article" date="2013" name="Nat. Genet.">
        <title>The Capsella rubella genome and the genomic consequences of rapid mating system evolution.</title>
        <authorList>
            <person name="Slotte T."/>
            <person name="Hazzouri K.M."/>
            <person name="Agren J.A."/>
            <person name="Koenig D."/>
            <person name="Maumus F."/>
            <person name="Guo Y.L."/>
            <person name="Steige K."/>
            <person name="Platts A.E."/>
            <person name="Escobar J.S."/>
            <person name="Newman L.K."/>
            <person name="Wang W."/>
            <person name="Mandakova T."/>
            <person name="Vello E."/>
            <person name="Smith L.M."/>
            <person name="Henz S.R."/>
            <person name="Steffen J."/>
            <person name="Takuno S."/>
            <person name="Brandvain Y."/>
            <person name="Coop G."/>
            <person name="Andolfatto P."/>
            <person name="Hu T.T."/>
            <person name="Blanchette M."/>
            <person name="Clark R.M."/>
            <person name="Quesneville H."/>
            <person name="Nordborg M."/>
            <person name="Gaut B.S."/>
            <person name="Lysak M.A."/>
            <person name="Jenkins J."/>
            <person name="Grimwood J."/>
            <person name="Chapman J."/>
            <person name="Prochnik S."/>
            <person name="Shu S."/>
            <person name="Rokhsar D."/>
            <person name="Schmutz J."/>
            <person name="Weigel D."/>
            <person name="Wright S.I."/>
        </authorList>
    </citation>
    <scope>NUCLEOTIDE SEQUENCE [LARGE SCALE GENOMIC DNA]</scope>
    <source>
        <strain evidence="3">cv. Monte Gargano</strain>
    </source>
</reference>
<proteinExistence type="predicted"/>
<evidence type="ECO:0000313" key="3">
    <source>
        <dbReference type="Proteomes" id="UP000029121"/>
    </source>
</evidence>
<dbReference type="OrthoDB" id="1295525at2759"/>
<evidence type="ECO:0000313" key="2">
    <source>
        <dbReference type="EMBL" id="EOA28600.1"/>
    </source>
</evidence>
<dbReference type="EMBL" id="KB870808">
    <property type="protein sequence ID" value="EOA28600.1"/>
    <property type="molecule type" value="Genomic_DNA"/>
</dbReference>
<dbReference type="Pfam" id="PF00403">
    <property type="entry name" value="HMA"/>
    <property type="match status" value="1"/>
</dbReference>
<accession>R0HT87</accession>
<dbReference type="InterPro" id="IPR036163">
    <property type="entry name" value="HMA_dom_sf"/>
</dbReference>
<sequence>MKETMMRRRTLILCEQLSVPSFQIIEINADVGCVRCQDRVSQIVSKMTGIEEYVVDLKKKLVMARGDFRARLVTHHQQVKDVVVSQTPSQNTTKHLFFRPLNLFFRSIFSLCLRPTTL</sequence>
<organism evidence="2 3">
    <name type="scientific">Capsella rubella</name>
    <dbReference type="NCBI Taxonomy" id="81985"/>
    <lineage>
        <taxon>Eukaryota</taxon>
        <taxon>Viridiplantae</taxon>
        <taxon>Streptophyta</taxon>
        <taxon>Embryophyta</taxon>
        <taxon>Tracheophyta</taxon>
        <taxon>Spermatophyta</taxon>
        <taxon>Magnoliopsida</taxon>
        <taxon>eudicotyledons</taxon>
        <taxon>Gunneridae</taxon>
        <taxon>Pentapetalae</taxon>
        <taxon>rosids</taxon>
        <taxon>malvids</taxon>
        <taxon>Brassicales</taxon>
        <taxon>Brassicaceae</taxon>
        <taxon>Camelineae</taxon>
        <taxon>Capsella</taxon>
    </lineage>
</organism>
<protein>
    <recommendedName>
        <fullName evidence="1">HMA domain-containing protein</fullName>
    </recommendedName>
</protein>
<dbReference type="Proteomes" id="UP000029121">
    <property type="component" value="Unassembled WGS sequence"/>
</dbReference>